<reference evidence="2 3" key="1">
    <citation type="journal article" date="2007" name="PLoS ONE">
        <title>Paradoxical DNA repair and peroxide resistance gene conservation in Bacillus pumilus SAFR-032.</title>
        <authorList>
            <person name="Gioia J."/>
            <person name="Yerrapragada S."/>
            <person name="Qin X."/>
            <person name="Jiang H."/>
            <person name="Igboeli O.C."/>
            <person name="Muzny D."/>
            <person name="Dugan-Rocha S."/>
            <person name="Ding Y."/>
            <person name="Hawes A."/>
            <person name="Liu W."/>
            <person name="Perez L."/>
            <person name="Kovar C."/>
            <person name="Dinh H."/>
            <person name="Lee S."/>
            <person name="Nazareth L."/>
            <person name="Blyth P."/>
            <person name="Holder M."/>
            <person name="Buhay C."/>
            <person name="Tirumalai M.R."/>
            <person name="Liu Y."/>
            <person name="Dasgupta I."/>
            <person name="Bokhetache L."/>
            <person name="Fujita M."/>
            <person name="Karouia F."/>
            <person name="Eswara Moorthy P."/>
            <person name="Siefert J."/>
            <person name="Uzman A."/>
            <person name="Buzumbo P."/>
            <person name="Verma A."/>
            <person name="Zwiya H."/>
            <person name="McWilliams B.D."/>
            <person name="Olowu A."/>
            <person name="Clinkenbeard K.D."/>
            <person name="Newcombe D."/>
            <person name="Golebiewski L."/>
            <person name="Petrosino J.F."/>
            <person name="Nicholson W.L."/>
            <person name="Fox G.E."/>
            <person name="Venkateswaran K."/>
            <person name="Highlander S.K."/>
            <person name="Weinstock G.M."/>
        </authorList>
    </citation>
    <scope>NUCLEOTIDE SEQUENCE [LARGE SCALE GENOMIC DNA]</scope>
    <source>
        <strain evidence="2 3">SAFR-032</strain>
    </source>
</reference>
<evidence type="ECO:0000313" key="2">
    <source>
        <dbReference type="EMBL" id="ABV61037.2"/>
    </source>
</evidence>
<dbReference type="InterPro" id="IPR002925">
    <property type="entry name" value="Dienelactn_hydro"/>
</dbReference>
<dbReference type="OrthoDB" id="115291at2"/>
<dbReference type="KEGG" id="bpu:BPUM_0341"/>
<dbReference type="Gene3D" id="3.40.50.1820">
    <property type="entry name" value="alpha/beta hydrolase"/>
    <property type="match status" value="1"/>
</dbReference>
<dbReference type="AlphaFoldDB" id="A8F9X0"/>
<dbReference type="STRING" id="315750.BPUM_0341"/>
<accession>A8F9X0</accession>
<organism evidence="2 3">
    <name type="scientific">Bacillus pumilus (strain SAFR-032)</name>
    <dbReference type="NCBI Taxonomy" id="315750"/>
    <lineage>
        <taxon>Bacteria</taxon>
        <taxon>Bacillati</taxon>
        <taxon>Bacillota</taxon>
        <taxon>Bacilli</taxon>
        <taxon>Bacillales</taxon>
        <taxon>Bacillaceae</taxon>
        <taxon>Bacillus</taxon>
    </lineage>
</organism>
<dbReference type="EMBL" id="CP000813">
    <property type="protein sequence ID" value="ABV61037.2"/>
    <property type="molecule type" value="Genomic_DNA"/>
</dbReference>
<dbReference type="GO" id="GO:0016787">
    <property type="term" value="F:hydrolase activity"/>
    <property type="evidence" value="ECO:0007669"/>
    <property type="project" value="UniProtKB-KW"/>
</dbReference>
<feature type="domain" description="Dienelactone hydrolase" evidence="1">
    <location>
        <begin position="6"/>
        <end position="197"/>
    </location>
</feature>
<dbReference type="InterPro" id="IPR029058">
    <property type="entry name" value="AB_hydrolase_fold"/>
</dbReference>
<protein>
    <submittedName>
        <fullName evidence="2">Dienelactone hydrolase</fullName>
    </submittedName>
</protein>
<dbReference type="PANTHER" id="PTHR46623">
    <property type="entry name" value="CARBOXYMETHYLENEBUTENOLIDASE-RELATED"/>
    <property type="match status" value="1"/>
</dbReference>
<evidence type="ECO:0000259" key="1">
    <source>
        <dbReference type="Pfam" id="PF01738"/>
    </source>
</evidence>
<keyword evidence="2" id="KW-0378">Hydrolase</keyword>
<sequence length="203" mass="23408">MHISKQKPVMILIHEIYGINDHMKSVIYHFDKVGFEVYCPHLLGKVKNFPYVSENEAYDYFMNKVDFDESVKIVLNVAKELKTKNALRDIFLIGFSVGATIAWRCSQYDKLFTGVIGFYGSRIRDYVHLAPACKTLLFFPKIEASFNPLEIAEILKKKDNLCVRIVEGKHGFADPYSTAFHAESKNSCFQEIDDFIKMCLLEE</sequence>
<name>A8F9X0_BACP2</name>
<dbReference type="SUPFAM" id="SSF53474">
    <property type="entry name" value="alpha/beta-Hydrolases"/>
    <property type="match status" value="1"/>
</dbReference>
<gene>
    <name evidence="2" type="ordered locus">BPUM_0341</name>
</gene>
<evidence type="ECO:0000313" key="3">
    <source>
        <dbReference type="Proteomes" id="UP000001355"/>
    </source>
</evidence>
<reference evidence="2 3" key="3">
    <citation type="journal article" date="2013" name="PLoS ONE">
        <title>Candidate genes that may be responsible for the unusual resistances exhibited by Bacillus pumilus SAFR-032 spores.</title>
        <authorList>
            <person name="Tirumalai M.R."/>
            <person name="Rastogi R."/>
            <person name="Zamani N."/>
            <person name="O'Bryant Williams E."/>
            <person name="Allen S."/>
            <person name="Diouf F."/>
            <person name="Kwende S."/>
            <person name="Weinstock G.M."/>
            <person name="Venkateswaran K.J."/>
            <person name="Fox G.E."/>
        </authorList>
    </citation>
    <scope>NUCLEOTIDE SEQUENCE [LARGE SCALE GENOMIC DNA]</scope>
    <source>
        <strain evidence="2 3">SAFR-032</strain>
    </source>
</reference>
<proteinExistence type="predicted"/>
<dbReference type="eggNOG" id="COG0412">
    <property type="taxonomic scope" value="Bacteria"/>
</dbReference>
<dbReference type="Pfam" id="PF01738">
    <property type="entry name" value="DLH"/>
    <property type="match status" value="1"/>
</dbReference>
<dbReference type="InterPro" id="IPR051049">
    <property type="entry name" value="Dienelactone_hydrolase-like"/>
</dbReference>
<keyword evidence="3" id="KW-1185">Reference proteome</keyword>
<dbReference type="Proteomes" id="UP000001355">
    <property type="component" value="Chromosome"/>
</dbReference>
<reference evidence="2 3" key="2">
    <citation type="journal article" date="2013" name="Extremophiles">
        <title>An ICEBs1-like element may be associated with the extreme radiation and desiccation resistance of Bacillus pumilus SAFR-032 spores.</title>
        <authorList>
            <person name="Tirumalai M.R."/>
            <person name="Fox G.E."/>
        </authorList>
    </citation>
    <scope>NUCLEOTIDE SEQUENCE [LARGE SCALE GENOMIC DNA]</scope>
    <source>
        <strain evidence="2 3">SAFR-032</strain>
    </source>
</reference>
<dbReference type="PANTHER" id="PTHR46623:SF6">
    <property type="entry name" value="ALPHA_BETA-HYDROLASES SUPERFAMILY PROTEIN"/>
    <property type="match status" value="1"/>
</dbReference>